<dbReference type="Proteomes" id="UP001239909">
    <property type="component" value="Unassembled WGS sequence"/>
</dbReference>
<comment type="caution">
    <text evidence="3">The sequence shown here is derived from an EMBL/GenBank/DDBJ whole genome shotgun (WGS) entry which is preliminary data.</text>
</comment>
<sequence length="186" mass="18826">MAASAVVVSSGVSTTGEPLLPETGSSVGTGASNLNIDDVITTFGLNEAANATVESEATGELDVFLAFEFQNDTINPLDFFLSYATNPSGTFANLDVRLAEDSAGTIGVISLSPNDGTTGTLVTTIGAGVSRFLVVSYDSNLAAADAITLRISTNVTDTNVPLPAALPLLLVGLAGVGFVARRRAAA</sequence>
<evidence type="ECO:0000256" key="2">
    <source>
        <dbReference type="SAM" id="Phobius"/>
    </source>
</evidence>
<evidence type="ECO:0008006" key="5">
    <source>
        <dbReference type="Google" id="ProtNLM"/>
    </source>
</evidence>
<evidence type="ECO:0000256" key="1">
    <source>
        <dbReference type="SAM" id="MobiDB-lite"/>
    </source>
</evidence>
<feature type="compositionally biased region" description="Low complexity" evidence="1">
    <location>
        <begin position="1"/>
        <end position="16"/>
    </location>
</feature>
<gene>
    <name evidence="3" type="ORF">LNKW23_47790</name>
</gene>
<feature type="transmembrane region" description="Helical" evidence="2">
    <location>
        <begin position="160"/>
        <end position="180"/>
    </location>
</feature>
<keyword evidence="2" id="KW-1133">Transmembrane helix</keyword>
<name>A0ABQ6LTZ7_9RHOB</name>
<feature type="region of interest" description="Disordered" evidence="1">
    <location>
        <begin position="1"/>
        <end position="27"/>
    </location>
</feature>
<reference evidence="3 4" key="1">
    <citation type="submission" date="2023-04" db="EMBL/GenBank/DDBJ databases">
        <title>Marinoamorphus aggregata gen. nov., sp. Nov., isolate from tissue of brittle star Ophioplocus japonicus.</title>
        <authorList>
            <person name="Kawano K."/>
            <person name="Sawayama S."/>
            <person name="Nakagawa S."/>
        </authorList>
    </citation>
    <scope>NUCLEOTIDE SEQUENCE [LARGE SCALE GENOMIC DNA]</scope>
    <source>
        <strain evidence="3 4">NKW23</strain>
    </source>
</reference>
<evidence type="ECO:0000313" key="4">
    <source>
        <dbReference type="Proteomes" id="UP001239909"/>
    </source>
</evidence>
<dbReference type="RefSeq" id="WP_285674950.1">
    <property type="nucleotide sequence ID" value="NZ_BSYI01000075.1"/>
</dbReference>
<organism evidence="3 4">
    <name type="scientific">Paralimibaculum aggregatum</name>
    <dbReference type="NCBI Taxonomy" id="3036245"/>
    <lineage>
        <taxon>Bacteria</taxon>
        <taxon>Pseudomonadati</taxon>
        <taxon>Pseudomonadota</taxon>
        <taxon>Alphaproteobacteria</taxon>
        <taxon>Rhodobacterales</taxon>
        <taxon>Paracoccaceae</taxon>
        <taxon>Paralimibaculum</taxon>
    </lineage>
</organism>
<protein>
    <recommendedName>
        <fullName evidence="5">VPLPA-CTERM sorting domain-containing protein</fullName>
    </recommendedName>
</protein>
<dbReference type="EMBL" id="BSYI01000075">
    <property type="protein sequence ID" value="GMG85556.1"/>
    <property type="molecule type" value="Genomic_DNA"/>
</dbReference>
<keyword evidence="4" id="KW-1185">Reference proteome</keyword>
<accession>A0ABQ6LTZ7</accession>
<proteinExistence type="predicted"/>
<keyword evidence="2" id="KW-0472">Membrane</keyword>
<keyword evidence="2" id="KW-0812">Transmembrane</keyword>
<evidence type="ECO:0000313" key="3">
    <source>
        <dbReference type="EMBL" id="GMG85556.1"/>
    </source>
</evidence>